<evidence type="ECO:0000256" key="1">
    <source>
        <dbReference type="ARBA" id="ARBA00006594"/>
    </source>
</evidence>
<dbReference type="GO" id="GO:0008170">
    <property type="term" value="F:N-methyltransferase activity"/>
    <property type="evidence" value="ECO:0007669"/>
    <property type="project" value="InterPro"/>
</dbReference>
<keyword evidence="5" id="KW-0949">S-adenosyl-L-methionine</keyword>
<evidence type="ECO:0000256" key="6">
    <source>
        <dbReference type="ARBA" id="ARBA00022747"/>
    </source>
</evidence>
<dbReference type="InterPro" id="IPR029063">
    <property type="entry name" value="SAM-dependent_MTases_sf"/>
</dbReference>
<keyword evidence="6" id="KW-0680">Restriction system</keyword>
<evidence type="ECO:0000259" key="8">
    <source>
        <dbReference type="Pfam" id="PF02384"/>
    </source>
</evidence>
<evidence type="ECO:0000313" key="10">
    <source>
        <dbReference type="Proteomes" id="UP000257067"/>
    </source>
</evidence>
<dbReference type="InterPro" id="IPR003356">
    <property type="entry name" value="DNA_methylase_A-5"/>
</dbReference>
<comment type="similarity">
    <text evidence="1">Belongs to the N(4)/N(6)-methyltransferase family.</text>
</comment>
<evidence type="ECO:0000256" key="4">
    <source>
        <dbReference type="ARBA" id="ARBA00022679"/>
    </source>
</evidence>
<dbReference type="PANTHER" id="PTHR42933:SF1">
    <property type="entry name" value="SITE-SPECIFIC DNA-METHYLTRANSFERASE (ADENINE-SPECIFIC)"/>
    <property type="match status" value="1"/>
</dbReference>
<protein>
    <recommendedName>
        <fullName evidence="2">site-specific DNA-methyltransferase (adenine-specific)</fullName>
        <ecNumber evidence="2">2.1.1.72</ecNumber>
    </recommendedName>
</protein>
<gene>
    <name evidence="9" type="ORF">CQA62_03960</name>
</gene>
<dbReference type="PRINTS" id="PR00507">
    <property type="entry name" value="N12N6MTFRASE"/>
</dbReference>
<evidence type="ECO:0000256" key="5">
    <source>
        <dbReference type="ARBA" id="ARBA00022691"/>
    </source>
</evidence>
<keyword evidence="10" id="KW-1185">Reference proteome</keyword>
<dbReference type="OrthoDB" id="9761012at2"/>
<dbReference type="Gene3D" id="3.40.50.150">
    <property type="entry name" value="Vaccinia Virus protein VP39"/>
    <property type="match status" value="1"/>
</dbReference>
<evidence type="ECO:0000256" key="2">
    <source>
        <dbReference type="ARBA" id="ARBA00011900"/>
    </source>
</evidence>
<dbReference type="REBASE" id="290053">
    <property type="entry name" value="M.Hch13205ORF518P"/>
</dbReference>
<proteinExistence type="inferred from homology"/>
<evidence type="ECO:0000313" key="9">
    <source>
        <dbReference type="EMBL" id="RDU69303.1"/>
    </source>
</evidence>
<dbReference type="InterPro" id="IPR051537">
    <property type="entry name" value="DNA_Adenine_Mtase"/>
</dbReference>
<dbReference type="GO" id="GO:0009307">
    <property type="term" value="P:DNA restriction-modification system"/>
    <property type="evidence" value="ECO:0007669"/>
    <property type="project" value="UniProtKB-KW"/>
</dbReference>
<organism evidence="9 10">
    <name type="scientific">Helicobacter cholecystus</name>
    <dbReference type="NCBI Taxonomy" id="45498"/>
    <lineage>
        <taxon>Bacteria</taxon>
        <taxon>Pseudomonadati</taxon>
        <taxon>Campylobacterota</taxon>
        <taxon>Epsilonproteobacteria</taxon>
        <taxon>Campylobacterales</taxon>
        <taxon>Helicobacteraceae</taxon>
        <taxon>Helicobacter</taxon>
    </lineage>
</organism>
<dbReference type="EC" id="2.1.1.72" evidence="2"/>
<dbReference type="RefSeq" id="WP_104725141.1">
    <property type="nucleotide sequence ID" value="NZ_FZNE01000015.1"/>
</dbReference>
<dbReference type="GO" id="GO:0009007">
    <property type="term" value="F:site-specific DNA-methyltransferase (adenine-specific) activity"/>
    <property type="evidence" value="ECO:0007669"/>
    <property type="project" value="UniProtKB-EC"/>
</dbReference>
<evidence type="ECO:0000256" key="3">
    <source>
        <dbReference type="ARBA" id="ARBA00022603"/>
    </source>
</evidence>
<name>A0A3D8IWA3_9HELI</name>
<dbReference type="InterPro" id="IPR002052">
    <property type="entry name" value="DNA_methylase_N6_adenine_CS"/>
</dbReference>
<dbReference type="SUPFAM" id="SSF53335">
    <property type="entry name" value="S-adenosyl-L-methionine-dependent methyltransferases"/>
    <property type="match status" value="1"/>
</dbReference>
<sequence>MELITQTQKMIDNIKNVCTLYGLGNAGSEYKIITEIFLYKFLNDKFLYEVRRENPSLASLSFSELEEKLKEMSEKEFEDIKEDLCVDSAKIDRKYLISTLYNEQNTEDFHLTLDKALTEIADENLDIFSGQTGKGTKIKLFDPISPHIIDTEKKPLFAKALIDKIASFSFESAFSEKYDFFSTIFEYLIKDYNKDSGKYAEYYTPHTIATIIARILVPNGDKNVKIYDPSAGTGTLLLALAHQIGEDKCTLYSQDISQKSNELLRLNLVLNNLIGSLPNIICDDTLTDPFHKDKNELTKFDYIVSNPPFNMDFSDNRDTLAGEAHAKRFFAGVPNIPNKKKESMAIYLMFIQHILYSLSSKGKGAIVVPTGFLTAGSGIPLKIRKHIISHKMLRGVISMPSNVFATTGTNVSVLFLDKSQENDEILLMDASKLGIIGKEGGNQRTYLQPEDIEKIVNTFNSKEKVEDFSIVVSSQDIENKGYSFSAGQYFEIKIDYTPITPQEFEAKLNNFAQELDLLFQESDKLKTEITQGFCRIKYAIKN</sequence>
<dbReference type="PROSITE" id="PS00092">
    <property type="entry name" value="N6_MTASE"/>
    <property type="match status" value="1"/>
</dbReference>
<keyword evidence="4 9" id="KW-0808">Transferase</keyword>
<dbReference type="AlphaFoldDB" id="A0A3D8IWA3"/>
<feature type="domain" description="DNA methylase adenine-specific" evidence="8">
    <location>
        <begin position="177"/>
        <end position="491"/>
    </location>
</feature>
<accession>A0A3D8IWA3</accession>
<comment type="catalytic activity">
    <reaction evidence="7">
        <text>a 2'-deoxyadenosine in DNA + S-adenosyl-L-methionine = an N(6)-methyl-2'-deoxyadenosine in DNA + S-adenosyl-L-homocysteine + H(+)</text>
        <dbReference type="Rhea" id="RHEA:15197"/>
        <dbReference type="Rhea" id="RHEA-COMP:12418"/>
        <dbReference type="Rhea" id="RHEA-COMP:12419"/>
        <dbReference type="ChEBI" id="CHEBI:15378"/>
        <dbReference type="ChEBI" id="CHEBI:57856"/>
        <dbReference type="ChEBI" id="CHEBI:59789"/>
        <dbReference type="ChEBI" id="CHEBI:90615"/>
        <dbReference type="ChEBI" id="CHEBI:90616"/>
        <dbReference type="EC" id="2.1.1.72"/>
    </reaction>
</comment>
<keyword evidence="3 9" id="KW-0489">Methyltransferase</keyword>
<dbReference type="PANTHER" id="PTHR42933">
    <property type="entry name" value="SLR6095 PROTEIN"/>
    <property type="match status" value="1"/>
</dbReference>
<dbReference type="EMBL" id="NXLU01000003">
    <property type="protein sequence ID" value="RDU69303.1"/>
    <property type="molecule type" value="Genomic_DNA"/>
</dbReference>
<dbReference type="GO" id="GO:0003677">
    <property type="term" value="F:DNA binding"/>
    <property type="evidence" value="ECO:0007669"/>
    <property type="project" value="InterPro"/>
</dbReference>
<dbReference type="GO" id="GO:0032259">
    <property type="term" value="P:methylation"/>
    <property type="evidence" value="ECO:0007669"/>
    <property type="project" value="UniProtKB-KW"/>
</dbReference>
<dbReference type="Proteomes" id="UP000257067">
    <property type="component" value="Unassembled WGS sequence"/>
</dbReference>
<evidence type="ECO:0000256" key="7">
    <source>
        <dbReference type="ARBA" id="ARBA00047942"/>
    </source>
</evidence>
<comment type="caution">
    <text evidence="9">The sequence shown here is derived from an EMBL/GenBank/DDBJ whole genome shotgun (WGS) entry which is preliminary data.</text>
</comment>
<reference evidence="9 10" key="1">
    <citation type="submission" date="2018-04" db="EMBL/GenBank/DDBJ databases">
        <title>Novel Campyloabacter and Helicobacter Species and Strains.</title>
        <authorList>
            <person name="Mannion A.J."/>
            <person name="Shen Z."/>
            <person name="Fox J.G."/>
        </authorList>
    </citation>
    <scope>NUCLEOTIDE SEQUENCE [LARGE SCALE GENOMIC DNA]</scope>
    <source>
        <strain evidence="9 10">ATCC 700242</strain>
    </source>
</reference>
<dbReference type="Pfam" id="PF02384">
    <property type="entry name" value="N6_Mtase"/>
    <property type="match status" value="1"/>
</dbReference>